<protein>
    <submittedName>
        <fullName evidence="1">Uncharacterized protein</fullName>
    </submittedName>
</protein>
<dbReference type="HOGENOM" id="CLU_2578896_0_0_1"/>
<proteinExistence type="predicted"/>
<dbReference type="PaxDb" id="2903-EOD34598"/>
<evidence type="ECO:0000313" key="1">
    <source>
        <dbReference type="EnsemblProtists" id="EOD34598"/>
    </source>
</evidence>
<reference evidence="1" key="2">
    <citation type="submission" date="2024-10" db="UniProtKB">
        <authorList>
            <consortium name="EnsemblProtists"/>
        </authorList>
    </citation>
    <scope>IDENTIFICATION</scope>
</reference>
<organism evidence="1 2">
    <name type="scientific">Emiliania huxleyi (strain CCMP1516)</name>
    <dbReference type="NCBI Taxonomy" id="280463"/>
    <lineage>
        <taxon>Eukaryota</taxon>
        <taxon>Haptista</taxon>
        <taxon>Haptophyta</taxon>
        <taxon>Prymnesiophyceae</taxon>
        <taxon>Isochrysidales</taxon>
        <taxon>Noelaerhabdaceae</taxon>
        <taxon>Emiliania</taxon>
    </lineage>
</organism>
<name>A0A0D3KFR3_EMIH1</name>
<accession>A0A0D3KFR3</accession>
<evidence type="ECO:0000313" key="2">
    <source>
        <dbReference type="Proteomes" id="UP000013827"/>
    </source>
</evidence>
<reference evidence="2" key="1">
    <citation type="journal article" date="2013" name="Nature">
        <title>Pan genome of the phytoplankton Emiliania underpins its global distribution.</title>
        <authorList>
            <person name="Read B.A."/>
            <person name="Kegel J."/>
            <person name="Klute M.J."/>
            <person name="Kuo A."/>
            <person name="Lefebvre S.C."/>
            <person name="Maumus F."/>
            <person name="Mayer C."/>
            <person name="Miller J."/>
            <person name="Monier A."/>
            <person name="Salamov A."/>
            <person name="Young J."/>
            <person name="Aguilar M."/>
            <person name="Claverie J.M."/>
            <person name="Frickenhaus S."/>
            <person name="Gonzalez K."/>
            <person name="Herman E.K."/>
            <person name="Lin Y.C."/>
            <person name="Napier J."/>
            <person name="Ogata H."/>
            <person name="Sarno A.F."/>
            <person name="Shmutz J."/>
            <person name="Schroeder D."/>
            <person name="de Vargas C."/>
            <person name="Verret F."/>
            <person name="von Dassow P."/>
            <person name="Valentin K."/>
            <person name="Van de Peer Y."/>
            <person name="Wheeler G."/>
            <person name="Dacks J.B."/>
            <person name="Delwiche C.F."/>
            <person name="Dyhrman S.T."/>
            <person name="Glockner G."/>
            <person name="John U."/>
            <person name="Richards T."/>
            <person name="Worden A.Z."/>
            <person name="Zhang X."/>
            <person name="Grigoriev I.V."/>
            <person name="Allen A.E."/>
            <person name="Bidle K."/>
            <person name="Borodovsky M."/>
            <person name="Bowler C."/>
            <person name="Brownlee C."/>
            <person name="Cock J.M."/>
            <person name="Elias M."/>
            <person name="Gladyshev V.N."/>
            <person name="Groth M."/>
            <person name="Guda C."/>
            <person name="Hadaegh A."/>
            <person name="Iglesias-Rodriguez M.D."/>
            <person name="Jenkins J."/>
            <person name="Jones B.M."/>
            <person name="Lawson T."/>
            <person name="Leese F."/>
            <person name="Lindquist E."/>
            <person name="Lobanov A."/>
            <person name="Lomsadze A."/>
            <person name="Malik S.B."/>
            <person name="Marsh M.E."/>
            <person name="Mackinder L."/>
            <person name="Mock T."/>
            <person name="Mueller-Roeber B."/>
            <person name="Pagarete A."/>
            <person name="Parker M."/>
            <person name="Probert I."/>
            <person name="Quesneville H."/>
            <person name="Raines C."/>
            <person name="Rensing S.A."/>
            <person name="Riano-Pachon D.M."/>
            <person name="Richier S."/>
            <person name="Rokitta S."/>
            <person name="Shiraiwa Y."/>
            <person name="Soanes D.M."/>
            <person name="van der Giezen M."/>
            <person name="Wahlund T.M."/>
            <person name="Williams B."/>
            <person name="Wilson W."/>
            <person name="Wolfe G."/>
            <person name="Wurch L.L."/>
        </authorList>
    </citation>
    <scope>NUCLEOTIDE SEQUENCE</scope>
</reference>
<keyword evidence="2" id="KW-1185">Reference proteome</keyword>
<dbReference type="EnsemblProtists" id="EOD34598">
    <property type="protein sequence ID" value="EOD34598"/>
    <property type="gene ID" value="EMIHUDRAFT_447070"/>
</dbReference>
<sequence length="81" mass="8177">MPGLIAIVKAAAASTVLLLLAGDATMVLMRGNVESALSRQIASLQQEVRGLPAGGMGMSSSHLRLGRLRAGSGGVRPAVLP</sequence>
<dbReference type="Proteomes" id="UP000013827">
    <property type="component" value="Unassembled WGS sequence"/>
</dbReference>
<dbReference type="AlphaFoldDB" id="A0A0D3KFR3"/>
<dbReference type="GeneID" id="17279871"/>
<dbReference type="KEGG" id="ehx:EMIHUDRAFT_447070"/>
<dbReference type="RefSeq" id="XP_005787027.1">
    <property type="nucleotide sequence ID" value="XM_005786970.1"/>
</dbReference>